<accession>I4AHT1</accession>
<evidence type="ECO:0000313" key="4">
    <source>
        <dbReference type="EMBL" id="AFM03516.1"/>
    </source>
</evidence>
<feature type="compositionally biased region" description="Basic and acidic residues" evidence="1">
    <location>
        <begin position="948"/>
        <end position="965"/>
    </location>
</feature>
<name>I4AHT1_BERLS</name>
<evidence type="ECO:0000313" key="5">
    <source>
        <dbReference type="Proteomes" id="UP000006054"/>
    </source>
</evidence>
<dbReference type="RefSeq" id="WP_014796974.1">
    <property type="nucleotide sequence ID" value="NC_018018.1"/>
</dbReference>
<dbReference type="HOGENOM" id="CLU_011472_0_0_10"/>
<evidence type="ECO:0000259" key="3">
    <source>
        <dbReference type="Pfam" id="PF05170"/>
    </source>
</evidence>
<dbReference type="InterPro" id="IPR052894">
    <property type="entry name" value="AsmA-related"/>
</dbReference>
<dbReference type="eggNOG" id="COG2982">
    <property type="taxonomic scope" value="Bacteria"/>
</dbReference>
<dbReference type="GO" id="GO:0090313">
    <property type="term" value="P:regulation of protein targeting to membrane"/>
    <property type="evidence" value="ECO:0007669"/>
    <property type="project" value="TreeGrafter"/>
</dbReference>
<dbReference type="PANTHER" id="PTHR30441:SF8">
    <property type="entry name" value="DUF748 DOMAIN-CONTAINING PROTEIN"/>
    <property type="match status" value="1"/>
</dbReference>
<organism evidence="4 5">
    <name type="scientific">Bernardetia litoralis (strain ATCC 23117 / DSM 6794 / NBRC 15988 / NCIMB 1366 / Fx l1 / Sio-4)</name>
    <name type="common">Flexibacter litoralis</name>
    <dbReference type="NCBI Taxonomy" id="880071"/>
    <lineage>
        <taxon>Bacteria</taxon>
        <taxon>Pseudomonadati</taxon>
        <taxon>Bacteroidota</taxon>
        <taxon>Cytophagia</taxon>
        <taxon>Cytophagales</taxon>
        <taxon>Bernardetiaceae</taxon>
        <taxon>Bernardetia</taxon>
    </lineage>
</organism>
<feature type="region of interest" description="Disordered" evidence="1">
    <location>
        <begin position="947"/>
        <end position="976"/>
    </location>
</feature>
<protein>
    <submittedName>
        <fullName evidence="4">Uncharacterized protein involved in outer membrane biogenesis</fullName>
    </submittedName>
</protein>
<dbReference type="GO" id="GO:0005886">
    <property type="term" value="C:plasma membrane"/>
    <property type="evidence" value="ECO:0007669"/>
    <property type="project" value="TreeGrafter"/>
</dbReference>
<feature type="transmembrane region" description="Helical" evidence="2">
    <location>
        <begin position="7"/>
        <end position="29"/>
    </location>
</feature>
<sequence length="993" mass="109620" precursor="true">MKIVKKISIAIIVLLILVVGAVFLVPVLFKDQIKAKVEKVASEQVLADVKFGDFDISILRHFPKLTVQLENISVINRAPFEGDTLLAANNFELALNFMSIFGDKIEIHSIYADQPLVNVHVLKDGRASYDIYAGTTDTTEVVTEDTAAFEIGLEKWNITEGRIKYQDDTLKMIAIIDGLNHEGSGNITSDKYDLSTNTTIKDLYIIFEKVAYIDHRPVSADVTLEMDMANMKFTFKDNEFKLNDLPLQLSGWLSMPESTNSILMDLNFATPETNFKSLLSLIPPVFLKDYDGLEAKGEFVFKGMTKGEFDSEKEIYPEFDISLLIKDGYFKYPELPTAVENVNVDMQVINTTANLNNTVIDIKTFAMNLGKNPINGKVKIQGLEKYDIDANINATVNLAELAQIYPMDSLEIKGLFNLKLLAKGVYDEAQNRIPTIDADMTLKNGYVKSLAYPIPIENLEVEAHARNTTGQMENMRVDLEKITMQVENKPFSVSGHTQGIENLVYDLMLKGELDLETITKIVPLDDMTVTGLIKADIETKGSTAALDAEKYDELPTSGELSVQNLVFTSVDLPQGMKITNAKVSFTPQQMILNSFNGFLGKSDIALTGGLSNYIAYALTMAGFQEGTPVIRGNMNLISKEFNVDEWMTETDDPTTVEDETGVVEVPKDIDFTFNATIQKVLYDNMALNNMRGLVRVKDGEVRMDNLTFEAVGGKFRTSGLYSSKDLARPVFSFDLDVIEANIGEAFKTFSTAKAFAPLAESLDGKFSLNGFNITGLLKSDMMPDMATLSGGGMMKIVDAMMKDNPSINKLATVANMPKLKNSRFKDVVMQTKIEDGKMNIQPFDLDFAGYKSTIGGTTALDGGLAFKLEVDVPKEEALSLVSSFTDIKAEDIENDNIPLFFNIGGTYNSPNITMDNSAIKSQIKAKATQALKDEATTTGKDLLNDFFGNKDDSKTDSTKTTETDSTKAPNAVEKAKENLKNKLKGLGGFGKKK</sequence>
<reference evidence="5" key="1">
    <citation type="submission" date="2012-06" db="EMBL/GenBank/DDBJ databases">
        <title>The complete genome of Flexibacter litoralis DSM 6794.</title>
        <authorList>
            <person name="Lucas S."/>
            <person name="Copeland A."/>
            <person name="Lapidus A."/>
            <person name="Glavina del Rio T."/>
            <person name="Dalin E."/>
            <person name="Tice H."/>
            <person name="Bruce D."/>
            <person name="Goodwin L."/>
            <person name="Pitluck S."/>
            <person name="Peters L."/>
            <person name="Ovchinnikova G."/>
            <person name="Lu M."/>
            <person name="Kyrpides N."/>
            <person name="Mavromatis K."/>
            <person name="Ivanova N."/>
            <person name="Brettin T."/>
            <person name="Detter J.C."/>
            <person name="Han C."/>
            <person name="Larimer F."/>
            <person name="Land M."/>
            <person name="Hauser L."/>
            <person name="Markowitz V."/>
            <person name="Cheng J.-F."/>
            <person name="Hugenholtz P."/>
            <person name="Woyke T."/>
            <person name="Wu D."/>
            <person name="Spring S."/>
            <person name="Lang E."/>
            <person name="Kopitz M."/>
            <person name="Brambilla E."/>
            <person name="Klenk H.-P."/>
            <person name="Eisen J.A."/>
        </authorList>
    </citation>
    <scope>NUCLEOTIDE SEQUENCE [LARGE SCALE GENOMIC DNA]</scope>
    <source>
        <strain evidence="5">ATCC 23117 / DSM 6794 / NBRC 15988 / NCIMB 1366 / Sio-4</strain>
    </source>
</reference>
<dbReference type="Proteomes" id="UP000006054">
    <property type="component" value="Chromosome"/>
</dbReference>
<keyword evidence="2" id="KW-1133">Transmembrane helix</keyword>
<evidence type="ECO:0000256" key="1">
    <source>
        <dbReference type="SAM" id="MobiDB-lite"/>
    </source>
</evidence>
<dbReference type="OrthoDB" id="596403at2"/>
<dbReference type="PANTHER" id="PTHR30441">
    <property type="entry name" value="DUF748 DOMAIN-CONTAINING PROTEIN"/>
    <property type="match status" value="1"/>
</dbReference>
<dbReference type="AlphaFoldDB" id="I4AHT1"/>
<dbReference type="InterPro" id="IPR007844">
    <property type="entry name" value="AsmA"/>
</dbReference>
<dbReference type="EMBL" id="CP003345">
    <property type="protein sequence ID" value="AFM03516.1"/>
    <property type="molecule type" value="Genomic_DNA"/>
</dbReference>
<evidence type="ECO:0000256" key="2">
    <source>
        <dbReference type="SAM" id="Phobius"/>
    </source>
</evidence>
<keyword evidence="2" id="KW-0472">Membrane</keyword>
<dbReference type="KEGG" id="fli:Fleli_1078"/>
<dbReference type="Pfam" id="PF05170">
    <property type="entry name" value="AsmA"/>
    <property type="match status" value="1"/>
</dbReference>
<gene>
    <name evidence="4" type="ordered locus">Fleli_1078</name>
</gene>
<keyword evidence="2" id="KW-0812">Transmembrane</keyword>
<feature type="domain" description="AsmA" evidence="3">
    <location>
        <begin position="1"/>
        <end position="173"/>
    </location>
</feature>
<proteinExistence type="predicted"/>
<dbReference type="STRING" id="880071.Fleli_1078"/>
<keyword evidence="5" id="KW-1185">Reference proteome</keyword>